<dbReference type="SUPFAM" id="SSF48317">
    <property type="entry name" value="Acid phosphatase/Vanadium-dependent haloperoxidase"/>
    <property type="match status" value="1"/>
</dbReference>
<keyword evidence="1" id="KW-1133">Transmembrane helix</keyword>
<dbReference type="STRING" id="420953.SAMN05192543_101796"/>
<keyword evidence="1" id="KW-0472">Membrane</keyword>
<organism evidence="3 4">
    <name type="scientific">Paraburkholderia megapolitana</name>
    <dbReference type="NCBI Taxonomy" id="420953"/>
    <lineage>
        <taxon>Bacteria</taxon>
        <taxon>Pseudomonadati</taxon>
        <taxon>Pseudomonadota</taxon>
        <taxon>Betaproteobacteria</taxon>
        <taxon>Burkholderiales</taxon>
        <taxon>Burkholderiaceae</taxon>
        <taxon>Paraburkholderia</taxon>
    </lineage>
</organism>
<feature type="domain" description="Inositolphosphotransferase Aur1/Ipt1" evidence="2">
    <location>
        <begin position="60"/>
        <end position="190"/>
    </location>
</feature>
<protein>
    <submittedName>
        <fullName evidence="3">PAP2 superfamily protein</fullName>
    </submittedName>
</protein>
<dbReference type="Proteomes" id="UP000199548">
    <property type="component" value="Unassembled WGS sequence"/>
</dbReference>
<accession>A0A1I3ECH2</accession>
<keyword evidence="1" id="KW-0812">Transmembrane</keyword>
<dbReference type="Pfam" id="PF14378">
    <property type="entry name" value="PAP2_3"/>
    <property type="match status" value="1"/>
</dbReference>
<dbReference type="EMBL" id="FOQU01000001">
    <property type="protein sequence ID" value="SFH96672.1"/>
    <property type="molecule type" value="Genomic_DNA"/>
</dbReference>
<dbReference type="CDD" id="cd03386">
    <property type="entry name" value="PAP2_Aur1_like"/>
    <property type="match status" value="1"/>
</dbReference>
<evidence type="ECO:0000259" key="2">
    <source>
        <dbReference type="Pfam" id="PF14378"/>
    </source>
</evidence>
<dbReference type="GO" id="GO:0016020">
    <property type="term" value="C:membrane"/>
    <property type="evidence" value="ECO:0007669"/>
    <property type="project" value="UniProtKB-SubCell"/>
</dbReference>
<dbReference type="RefSeq" id="WP_211367853.1">
    <property type="nucleotide sequence ID" value="NZ_CP041743.1"/>
</dbReference>
<feature type="transmembrane region" description="Helical" evidence="1">
    <location>
        <begin position="56"/>
        <end position="74"/>
    </location>
</feature>
<feature type="transmembrane region" description="Helical" evidence="1">
    <location>
        <begin position="155"/>
        <end position="172"/>
    </location>
</feature>
<dbReference type="InterPro" id="IPR036938">
    <property type="entry name" value="PAP2/HPO_sf"/>
</dbReference>
<evidence type="ECO:0000313" key="4">
    <source>
        <dbReference type="Proteomes" id="UP000199548"/>
    </source>
</evidence>
<dbReference type="InterPro" id="IPR026841">
    <property type="entry name" value="Aur1/Ipt1"/>
</dbReference>
<evidence type="ECO:0000313" key="3">
    <source>
        <dbReference type="EMBL" id="SFH96672.1"/>
    </source>
</evidence>
<dbReference type="AlphaFoldDB" id="A0A1I3ECH2"/>
<gene>
    <name evidence="3" type="ORF">SAMN05192543_101796</name>
</gene>
<feature type="transmembrane region" description="Helical" evidence="1">
    <location>
        <begin position="86"/>
        <end position="105"/>
    </location>
</feature>
<evidence type="ECO:0000256" key="1">
    <source>
        <dbReference type="SAM" id="Phobius"/>
    </source>
</evidence>
<keyword evidence="4" id="KW-1185">Reference proteome</keyword>
<name>A0A1I3ECH2_9BURK</name>
<sequence length="210" mass="23365">MMNLRRFTGRPDYRQALVALLGMLVGLSIFFALERAIVPRYSFVTPVDSYIPFIPVSWYVYVLFFPFVVALSAYAPASDFNAFKTATLLAFAIGIVSFLMFPEFIPRPDTALIENAFLRQRLSRMWGLDLPSNGFPSLHVAVTCLACLMLRSSRHWWFVALAGALICLSTLTVKQHTVADVAGGVLLSAVCSFLAHKHKRQNVGASREIA</sequence>
<reference evidence="3 4" key="1">
    <citation type="submission" date="2016-10" db="EMBL/GenBank/DDBJ databases">
        <authorList>
            <person name="de Groot N.N."/>
        </authorList>
    </citation>
    <scope>NUCLEOTIDE SEQUENCE [LARGE SCALE GENOMIC DNA]</scope>
    <source>
        <strain evidence="3 4">LMG 23650</strain>
    </source>
</reference>
<proteinExistence type="predicted"/>